<feature type="signal peptide" evidence="2">
    <location>
        <begin position="1"/>
        <end position="20"/>
    </location>
</feature>
<dbReference type="EMBL" id="ML178821">
    <property type="protein sequence ID" value="TFL02832.1"/>
    <property type="molecule type" value="Genomic_DNA"/>
</dbReference>
<reference evidence="3 4" key="1">
    <citation type="journal article" date="2019" name="Nat. Ecol. Evol.">
        <title>Megaphylogeny resolves global patterns of mushroom evolution.</title>
        <authorList>
            <person name="Varga T."/>
            <person name="Krizsan K."/>
            <person name="Foldi C."/>
            <person name="Dima B."/>
            <person name="Sanchez-Garcia M."/>
            <person name="Sanchez-Ramirez S."/>
            <person name="Szollosi G.J."/>
            <person name="Szarkandi J.G."/>
            <person name="Papp V."/>
            <person name="Albert L."/>
            <person name="Andreopoulos W."/>
            <person name="Angelini C."/>
            <person name="Antonin V."/>
            <person name="Barry K.W."/>
            <person name="Bougher N.L."/>
            <person name="Buchanan P."/>
            <person name="Buyck B."/>
            <person name="Bense V."/>
            <person name="Catcheside P."/>
            <person name="Chovatia M."/>
            <person name="Cooper J."/>
            <person name="Damon W."/>
            <person name="Desjardin D."/>
            <person name="Finy P."/>
            <person name="Geml J."/>
            <person name="Haridas S."/>
            <person name="Hughes K."/>
            <person name="Justo A."/>
            <person name="Karasinski D."/>
            <person name="Kautmanova I."/>
            <person name="Kiss B."/>
            <person name="Kocsube S."/>
            <person name="Kotiranta H."/>
            <person name="LaButti K.M."/>
            <person name="Lechner B.E."/>
            <person name="Liimatainen K."/>
            <person name="Lipzen A."/>
            <person name="Lukacs Z."/>
            <person name="Mihaltcheva S."/>
            <person name="Morgado L.N."/>
            <person name="Niskanen T."/>
            <person name="Noordeloos M.E."/>
            <person name="Ohm R.A."/>
            <person name="Ortiz-Santana B."/>
            <person name="Ovrebo C."/>
            <person name="Racz N."/>
            <person name="Riley R."/>
            <person name="Savchenko A."/>
            <person name="Shiryaev A."/>
            <person name="Soop K."/>
            <person name="Spirin V."/>
            <person name="Szebenyi C."/>
            <person name="Tomsovsky M."/>
            <person name="Tulloss R.E."/>
            <person name="Uehling J."/>
            <person name="Grigoriev I.V."/>
            <person name="Vagvolgyi C."/>
            <person name="Papp T."/>
            <person name="Martin F.M."/>
            <person name="Miettinen O."/>
            <person name="Hibbett D.S."/>
            <person name="Nagy L.G."/>
        </authorList>
    </citation>
    <scope>NUCLEOTIDE SEQUENCE [LARGE SCALE GENOMIC DNA]</scope>
    <source>
        <strain evidence="3 4">CBS 309.79</strain>
    </source>
</reference>
<dbReference type="AlphaFoldDB" id="A0A5C3QM29"/>
<keyword evidence="4" id="KW-1185">Reference proteome</keyword>
<dbReference type="Proteomes" id="UP000305067">
    <property type="component" value="Unassembled WGS sequence"/>
</dbReference>
<gene>
    <name evidence="3" type="ORF">BDV98DRAFT_405779</name>
</gene>
<feature type="region of interest" description="Disordered" evidence="1">
    <location>
        <begin position="24"/>
        <end position="49"/>
    </location>
</feature>
<name>A0A5C3QM29_9AGAR</name>
<organism evidence="3 4">
    <name type="scientific">Pterulicium gracile</name>
    <dbReference type="NCBI Taxonomy" id="1884261"/>
    <lineage>
        <taxon>Eukaryota</taxon>
        <taxon>Fungi</taxon>
        <taxon>Dikarya</taxon>
        <taxon>Basidiomycota</taxon>
        <taxon>Agaricomycotina</taxon>
        <taxon>Agaricomycetes</taxon>
        <taxon>Agaricomycetidae</taxon>
        <taxon>Agaricales</taxon>
        <taxon>Pleurotineae</taxon>
        <taxon>Pterulaceae</taxon>
        <taxon>Pterulicium</taxon>
    </lineage>
</organism>
<accession>A0A5C3QM29</accession>
<evidence type="ECO:0000256" key="1">
    <source>
        <dbReference type="SAM" id="MobiDB-lite"/>
    </source>
</evidence>
<feature type="chain" id="PRO_5022686583" description="Secreted protein" evidence="2">
    <location>
        <begin position="21"/>
        <end position="73"/>
    </location>
</feature>
<evidence type="ECO:0000256" key="2">
    <source>
        <dbReference type="SAM" id="SignalP"/>
    </source>
</evidence>
<keyword evidence="2" id="KW-0732">Signal</keyword>
<protein>
    <recommendedName>
        <fullName evidence="5">Secreted protein</fullName>
    </recommendedName>
</protein>
<evidence type="ECO:0008006" key="5">
    <source>
        <dbReference type="Google" id="ProtNLM"/>
    </source>
</evidence>
<sequence>MLPFVLILLTLALYEPFVPSFSSPTRLHTHPVHTPPATGDKPHPAPTPITWSRFGFPLAATSAQISTSSLSSY</sequence>
<evidence type="ECO:0000313" key="4">
    <source>
        <dbReference type="Proteomes" id="UP000305067"/>
    </source>
</evidence>
<evidence type="ECO:0000313" key="3">
    <source>
        <dbReference type="EMBL" id="TFL02832.1"/>
    </source>
</evidence>
<proteinExistence type="predicted"/>